<gene>
    <name evidence="2" type="ORF">EDD52_11591</name>
</gene>
<dbReference type="AlphaFoldDB" id="A0A4V2UN06"/>
<evidence type="ECO:0000313" key="2">
    <source>
        <dbReference type="EMBL" id="TCS60271.1"/>
    </source>
</evidence>
<keyword evidence="3" id="KW-1185">Reference proteome</keyword>
<dbReference type="OrthoDB" id="1826980at2"/>
<reference evidence="2 3" key="1">
    <citation type="submission" date="2019-03" db="EMBL/GenBank/DDBJ databases">
        <title>Genomic Encyclopedia of Type Strains, Phase IV (KMG-IV): sequencing the most valuable type-strain genomes for metagenomic binning, comparative biology and taxonomic classification.</title>
        <authorList>
            <person name="Goeker M."/>
        </authorList>
    </citation>
    <scope>NUCLEOTIDE SEQUENCE [LARGE SCALE GENOMIC DNA]</scope>
    <source>
        <strain evidence="2 3">DSM 104836</strain>
    </source>
</reference>
<protein>
    <recommendedName>
        <fullName evidence="4">Relaxase/mobilization nuclease-like protein</fullName>
    </recommendedName>
</protein>
<sequence length="275" mass="31754">MPDGFRDRAARDPLAFTLQEWQQSKRTKQDPKHTQSLIRECWGASDTREAFEAALRDKGYWLARGDKRGFVAVDWRGETYSLSRMSGAKTKDLKARLGDPKDLLSVDETKAHISERLTPKLKDWVKEEEAKAHKAGLAAQFQRQQMVQRQRRAREQLKTRQEQRWLAEEKARAARTPKGMRGLWGWVTGKNRKIRQDNEAAMARAHQRDGAEKQDTITKQLAERRSLQCEVKLAREKQQNKTQALNRDVAQAMALGRVPETVRTEKPARGRTRDA</sequence>
<accession>A0A4V2UN06</accession>
<dbReference type="RefSeq" id="WP_132247382.1">
    <property type="nucleotide sequence ID" value="NZ_SLZU01000015.1"/>
</dbReference>
<proteinExistence type="predicted"/>
<feature type="compositionally biased region" description="Basic and acidic residues" evidence="1">
    <location>
        <begin position="260"/>
        <end position="275"/>
    </location>
</feature>
<dbReference type="EMBL" id="SLZU01000015">
    <property type="protein sequence ID" value="TCS60271.1"/>
    <property type="molecule type" value="Genomic_DNA"/>
</dbReference>
<evidence type="ECO:0008006" key="4">
    <source>
        <dbReference type="Google" id="ProtNLM"/>
    </source>
</evidence>
<feature type="region of interest" description="Disordered" evidence="1">
    <location>
        <begin position="256"/>
        <end position="275"/>
    </location>
</feature>
<dbReference type="Proteomes" id="UP000295696">
    <property type="component" value="Unassembled WGS sequence"/>
</dbReference>
<evidence type="ECO:0000313" key="3">
    <source>
        <dbReference type="Proteomes" id="UP000295696"/>
    </source>
</evidence>
<organism evidence="2 3">
    <name type="scientific">Primorskyibacter sedentarius</name>
    <dbReference type="NCBI Taxonomy" id="745311"/>
    <lineage>
        <taxon>Bacteria</taxon>
        <taxon>Pseudomonadati</taxon>
        <taxon>Pseudomonadota</taxon>
        <taxon>Alphaproteobacteria</taxon>
        <taxon>Rhodobacterales</taxon>
        <taxon>Roseobacteraceae</taxon>
        <taxon>Primorskyibacter</taxon>
    </lineage>
</organism>
<comment type="caution">
    <text evidence="2">The sequence shown here is derived from an EMBL/GenBank/DDBJ whole genome shotgun (WGS) entry which is preliminary data.</text>
</comment>
<name>A0A4V2UN06_9RHOB</name>
<evidence type="ECO:0000256" key="1">
    <source>
        <dbReference type="SAM" id="MobiDB-lite"/>
    </source>
</evidence>